<dbReference type="KEGG" id="dalk:DSCA_45790"/>
<evidence type="ECO:0000256" key="4">
    <source>
        <dbReference type="ARBA" id="ARBA00023014"/>
    </source>
</evidence>
<accession>A0A5K7YRU0</accession>
<gene>
    <name evidence="6" type="ORF">DSCA_45790</name>
</gene>
<dbReference type="PROSITE" id="PS51656">
    <property type="entry name" value="4FE4S"/>
    <property type="match status" value="1"/>
</dbReference>
<evidence type="ECO:0000256" key="2">
    <source>
        <dbReference type="ARBA" id="ARBA00022723"/>
    </source>
</evidence>
<evidence type="ECO:0000256" key="1">
    <source>
        <dbReference type="ARBA" id="ARBA00022485"/>
    </source>
</evidence>
<keyword evidence="1" id="KW-0004">4Fe-4S</keyword>
<dbReference type="InterPro" id="IPR024264">
    <property type="entry name" value="DUF3786"/>
</dbReference>
<dbReference type="RefSeq" id="WP_155318585.1">
    <property type="nucleotide sequence ID" value="NZ_AP021874.1"/>
</dbReference>
<dbReference type="EMBL" id="AP021874">
    <property type="protein sequence ID" value="BBO70649.1"/>
    <property type="molecule type" value="Genomic_DNA"/>
</dbReference>
<evidence type="ECO:0000313" key="7">
    <source>
        <dbReference type="Proteomes" id="UP000427906"/>
    </source>
</evidence>
<keyword evidence="7" id="KW-1185">Reference proteome</keyword>
<keyword evidence="2" id="KW-0479">Metal-binding</keyword>
<dbReference type="Gene3D" id="1.10.15.40">
    <property type="entry name" value="Electron transport complex subunit B, putative Fe-S cluster"/>
    <property type="match status" value="1"/>
</dbReference>
<organism evidence="6 7">
    <name type="scientific">Desulfosarcina alkanivorans</name>
    <dbReference type="NCBI Taxonomy" id="571177"/>
    <lineage>
        <taxon>Bacteria</taxon>
        <taxon>Pseudomonadati</taxon>
        <taxon>Thermodesulfobacteriota</taxon>
        <taxon>Desulfobacteria</taxon>
        <taxon>Desulfobacterales</taxon>
        <taxon>Desulfosarcinaceae</taxon>
        <taxon>Desulfosarcina</taxon>
    </lineage>
</organism>
<protein>
    <recommendedName>
        <fullName evidence="5">4Fe-4S domain-containing protein</fullName>
    </recommendedName>
</protein>
<dbReference type="OrthoDB" id="9793312at2"/>
<dbReference type="GO" id="GO:0046872">
    <property type="term" value="F:metal ion binding"/>
    <property type="evidence" value="ECO:0007669"/>
    <property type="project" value="UniProtKB-KW"/>
</dbReference>
<proteinExistence type="predicted"/>
<dbReference type="InterPro" id="IPR007202">
    <property type="entry name" value="4Fe-4S_dom"/>
</dbReference>
<dbReference type="GO" id="GO:0051539">
    <property type="term" value="F:4 iron, 4 sulfur cluster binding"/>
    <property type="evidence" value="ECO:0007669"/>
    <property type="project" value="UniProtKB-KW"/>
</dbReference>
<dbReference type="Pfam" id="PF04060">
    <property type="entry name" value="FeS"/>
    <property type="match status" value="1"/>
</dbReference>
<keyword evidence="4" id="KW-0411">Iron-sulfur</keyword>
<dbReference type="Proteomes" id="UP000427906">
    <property type="component" value="Chromosome"/>
</dbReference>
<evidence type="ECO:0000313" key="6">
    <source>
        <dbReference type="EMBL" id="BBO70649.1"/>
    </source>
</evidence>
<keyword evidence="3" id="KW-0408">Iron</keyword>
<reference evidence="6 7" key="1">
    <citation type="submission" date="2019-11" db="EMBL/GenBank/DDBJ databases">
        <title>Comparative genomics of hydrocarbon-degrading Desulfosarcina strains.</title>
        <authorList>
            <person name="Watanabe M."/>
            <person name="Kojima H."/>
            <person name="Fukui M."/>
        </authorList>
    </citation>
    <scope>NUCLEOTIDE SEQUENCE [LARGE SCALE GENOMIC DNA]</scope>
    <source>
        <strain evidence="6 7">PL12</strain>
    </source>
</reference>
<evidence type="ECO:0000259" key="5">
    <source>
        <dbReference type="PROSITE" id="PS51656"/>
    </source>
</evidence>
<evidence type="ECO:0000256" key="3">
    <source>
        <dbReference type="ARBA" id="ARBA00023004"/>
    </source>
</evidence>
<name>A0A5K7YRU0_9BACT</name>
<feature type="domain" description="4Fe-4S" evidence="5">
    <location>
        <begin position="1"/>
        <end position="61"/>
    </location>
</feature>
<dbReference type="Pfam" id="PF12654">
    <property type="entry name" value="DUF3786"/>
    <property type="match status" value="1"/>
</dbReference>
<sequence length="270" mass="30078">MPAPKNAMEIFKLLDKSNCRDCGEKTCLAFAGAVYRGQKKIDQCPRLAPDVVDRFSGAPDEVNTLDANREAFLAMVKQKMAGVDLLAAAGRTGGRFNNGRLTLKILGKDFSVDRQGNLFSDIHVNPWVAAPFFDYVINGLGVAPTGRWASFRELKNGKDRYPLFQKRCEEAMKQVADTYTDLFDDVVHLFSGRQVERQFQSDISVVLHPLPKVPVMICYWRVDEGLGSSLNIFFDETADRNLDIGSVFSLGAGLTQMFERLARRHGFSGA</sequence>
<dbReference type="AlphaFoldDB" id="A0A5K7YRU0"/>